<feature type="transmembrane region" description="Helical" evidence="2">
    <location>
        <begin position="29"/>
        <end position="47"/>
    </location>
</feature>
<dbReference type="GO" id="GO:0006508">
    <property type="term" value="P:proteolysis"/>
    <property type="evidence" value="ECO:0007669"/>
    <property type="project" value="InterPro"/>
</dbReference>
<proteinExistence type="predicted"/>
<protein>
    <submittedName>
        <fullName evidence="4">M15 family metallopeptidase</fullName>
    </submittedName>
</protein>
<dbReference type="InterPro" id="IPR003709">
    <property type="entry name" value="VanY-like_core_dom"/>
</dbReference>
<evidence type="ECO:0000313" key="5">
    <source>
        <dbReference type="Proteomes" id="UP000602087"/>
    </source>
</evidence>
<name>A0A934I1W5_9MICO</name>
<evidence type="ECO:0000256" key="2">
    <source>
        <dbReference type="SAM" id="Phobius"/>
    </source>
</evidence>
<dbReference type="GO" id="GO:0008233">
    <property type="term" value="F:peptidase activity"/>
    <property type="evidence" value="ECO:0007669"/>
    <property type="project" value="InterPro"/>
</dbReference>
<dbReference type="CDD" id="cd14846">
    <property type="entry name" value="Peptidase_M15_like"/>
    <property type="match status" value="1"/>
</dbReference>
<keyword evidence="5" id="KW-1185">Reference proteome</keyword>
<dbReference type="InterPro" id="IPR009045">
    <property type="entry name" value="Zn_M74/Hedgehog-like"/>
</dbReference>
<dbReference type="Proteomes" id="UP000602087">
    <property type="component" value="Unassembled WGS sequence"/>
</dbReference>
<dbReference type="Gene3D" id="3.30.1380.10">
    <property type="match status" value="1"/>
</dbReference>
<dbReference type="SUPFAM" id="SSF55166">
    <property type="entry name" value="Hedgehog/DD-peptidase"/>
    <property type="match status" value="1"/>
</dbReference>
<sequence>MSAPGVTAPVHEPTTGPRRVPRRPRRRRVAAAVVVLAVLVALGAGAARELFAAPSGGGVRLVTSTEPTAADGRVPGGEAVSPFDDTVPAIARLDPDLLAAVREAATAMEADGRPLHITSGWRSPEYQQWLQDDALRTTGSAEEASRLVASPEGSAHVTGDAVDIGPYPTAELLSRRGAQYGLCQVYANEIWHFELRPDAPEQGCPEMYDDPSQDPRAGQ</sequence>
<comment type="caution">
    <text evidence="4">The sequence shown here is derived from an EMBL/GenBank/DDBJ whole genome shotgun (WGS) entry which is preliminary data.</text>
</comment>
<keyword evidence="2" id="KW-1133">Transmembrane helix</keyword>
<dbReference type="Pfam" id="PF02557">
    <property type="entry name" value="VanY"/>
    <property type="match status" value="1"/>
</dbReference>
<reference evidence="4" key="1">
    <citation type="submission" date="2020-12" db="EMBL/GenBank/DDBJ databases">
        <title>Sanguibacter suaedae sp. nov., isolated from Suaeda aralocaspica.</title>
        <authorList>
            <person name="Ma Q."/>
        </authorList>
    </citation>
    <scope>NUCLEOTIDE SEQUENCE</scope>
    <source>
        <strain evidence="4">YZGR15</strain>
    </source>
</reference>
<feature type="region of interest" description="Disordered" evidence="1">
    <location>
        <begin position="200"/>
        <end position="219"/>
    </location>
</feature>
<accession>A0A934I1W5</accession>
<dbReference type="AlphaFoldDB" id="A0A934I1W5"/>
<keyword evidence="2" id="KW-0472">Membrane</keyword>
<evidence type="ECO:0000259" key="3">
    <source>
        <dbReference type="Pfam" id="PF02557"/>
    </source>
</evidence>
<dbReference type="EMBL" id="JAEINH010000001">
    <property type="protein sequence ID" value="MBI9113673.1"/>
    <property type="molecule type" value="Genomic_DNA"/>
</dbReference>
<dbReference type="RefSeq" id="WP_198732230.1">
    <property type="nucleotide sequence ID" value="NZ_JAEINH010000001.1"/>
</dbReference>
<keyword evidence="2" id="KW-0812">Transmembrane</keyword>
<feature type="domain" description="D-alanyl-D-alanine carboxypeptidase-like core" evidence="3">
    <location>
        <begin position="92"/>
        <end position="170"/>
    </location>
</feature>
<evidence type="ECO:0000256" key="1">
    <source>
        <dbReference type="SAM" id="MobiDB-lite"/>
    </source>
</evidence>
<evidence type="ECO:0000313" key="4">
    <source>
        <dbReference type="EMBL" id="MBI9113673.1"/>
    </source>
</evidence>
<organism evidence="4 5">
    <name type="scientific">Sanguibacter suaedae</name>
    <dbReference type="NCBI Taxonomy" id="2795737"/>
    <lineage>
        <taxon>Bacteria</taxon>
        <taxon>Bacillati</taxon>
        <taxon>Actinomycetota</taxon>
        <taxon>Actinomycetes</taxon>
        <taxon>Micrococcales</taxon>
        <taxon>Sanguibacteraceae</taxon>
        <taxon>Sanguibacter</taxon>
    </lineage>
</organism>
<gene>
    <name evidence="4" type="ORF">JAV76_01440</name>
</gene>
<feature type="region of interest" description="Disordered" evidence="1">
    <location>
        <begin position="1"/>
        <end position="25"/>
    </location>
</feature>